<protein>
    <submittedName>
        <fullName evidence="1">Uncharacterized protein</fullName>
    </submittedName>
</protein>
<dbReference type="Proteomes" id="UP000093737">
    <property type="component" value="Unassembled WGS sequence"/>
</dbReference>
<sequence length="82" mass="8755">MKPKEPACVETVELAEGSPMPAALRTALCEIRDDLHVPADGGAGKHVETIQEIDGLIGIAEAEAIKVVRRIERAARTGRRIG</sequence>
<gene>
    <name evidence="1" type="ORF">A8145_31945</name>
</gene>
<accession>A0A6M7U0F0</accession>
<dbReference type="EMBL" id="LYTK01000010">
    <property type="protein sequence ID" value="OBQ66983.1"/>
    <property type="molecule type" value="Genomic_DNA"/>
</dbReference>
<organism evidence="1 2">
    <name type="scientific">Rhizobium loti</name>
    <name type="common">Mesorhizobium loti</name>
    <dbReference type="NCBI Taxonomy" id="381"/>
    <lineage>
        <taxon>Bacteria</taxon>
        <taxon>Pseudomonadati</taxon>
        <taxon>Pseudomonadota</taxon>
        <taxon>Alphaproteobacteria</taxon>
        <taxon>Hyphomicrobiales</taxon>
        <taxon>Phyllobacteriaceae</taxon>
        <taxon>Mesorhizobium</taxon>
    </lineage>
</organism>
<name>A0A6M7U0F0_RHILI</name>
<comment type="caution">
    <text evidence="1">The sequence shown here is derived from an EMBL/GenBank/DDBJ whole genome shotgun (WGS) entry which is preliminary data.</text>
</comment>
<evidence type="ECO:0000313" key="1">
    <source>
        <dbReference type="EMBL" id="OBQ66983.1"/>
    </source>
</evidence>
<proteinExistence type="predicted"/>
<reference evidence="1 2" key="1">
    <citation type="submission" date="2016-05" db="EMBL/GenBank/DDBJ databases">
        <authorList>
            <person name="Ramsay J.P."/>
        </authorList>
    </citation>
    <scope>NUCLEOTIDE SEQUENCE [LARGE SCALE GENOMIC DNA]</scope>
    <source>
        <strain evidence="1 2">NZP2042</strain>
    </source>
</reference>
<dbReference type="AlphaFoldDB" id="A0A6M7U0F0"/>
<evidence type="ECO:0000313" key="2">
    <source>
        <dbReference type="Proteomes" id="UP000093737"/>
    </source>
</evidence>